<keyword evidence="2" id="KW-1185">Reference proteome</keyword>
<sequence length="174" mass="20316">MVVVRNLETEVGESVLENENEMDLWKKEREKWRLVHALLYRLYYCKVGMPIRLGLTELKTNDDVQEFMRLRYISKWVIDLYTEHFDYDVLDFIDASQIENVSETMMSITLVMNKKNLISNRGKFRGYIDEPIENGMDDTIKDPLASHIDPEHKVKSGVLIGMLCGMKGMTGNVY</sequence>
<gene>
    <name evidence="1" type="ORF">Tco_0706717</name>
</gene>
<comment type="caution">
    <text evidence="1">The sequence shown here is derived from an EMBL/GenBank/DDBJ whole genome shotgun (WGS) entry which is preliminary data.</text>
</comment>
<reference evidence="1" key="2">
    <citation type="submission" date="2022-01" db="EMBL/GenBank/DDBJ databases">
        <authorList>
            <person name="Yamashiro T."/>
            <person name="Shiraishi A."/>
            <person name="Satake H."/>
            <person name="Nakayama K."/>
        </authorList>
    </citation>
    <scope>NUCLEOTIDE SEQUENCE</scope>
</reference>
<accession>A0ABQ4Y9R1</accession>
<evidence type="ECO:0000313" key="1">
    <source>
        <dbReference type="EMBL" id="GJS73876.1"/>
    </source>
</evidence>
<name>A0ABQ4Y9R1_9ASTR</name>
<dbReference type="Proteomes" id="UP001151760">
    <property type="component" value="Unassembled WGS sequence"/>
</dbReference>
<evidence type="ECO:0000313" key="2">
    <source>
        <dbReference type="Proteomes" id="UP001151760"/>
    </source>
</evidence>
<dbReference type="EMBL" id="BQNB010010188">
    <property type="protein sequence ID" value="GJS73876.1"/>
    <property type="molecule type" value="Genomic_DNA"/>
</dbReference>
<organism evidence="1 2">
    <name type="scientific">Tanacetum coccineum</name>
    <dbReference type="NCBI Taxonomy" id="301880"/>
    <lineage>
        <taxon>Eukaryota</taxon>
        <taxon>Viridiplantae</taxon>
        <taxon>Streptophyta</taxon>
        <taxon>Embryophyta</taxon>
        <taxon>Tracheophyta</taxon>
        <taxon>Spermatophyta</taxon>
        <taxon>Magnoliopsida</taxon>
        <taxon>eudicotyledons</taxon>
        <taxon>Gunneridae</taxon>
        <taxon>Pentapetalae</taxon>
        <taxon>asterids</taxon>
        <taxon>campanulids</taxon>
        <taxon>Asterales</taxon>
        <taxon>Asteraceae</taxon>
        <taxon>Asteroideae</taxon>
        <taxon>Anthemideae</taxon>
        <taxon>Anthemidinae</taxon>
        <taxon>Tanacetum</taxon>
    </lineage>
</organism>
<reference evidence="1" key="1">
    <citation type="journal article" date="2022" name="Int. J. Mol. Sci.">
        <title>Draft Genome of Tanacetum Coccineum: Genomic Comparison of Closely Related Tanacetum-Family Plants.</title>
        <authorList>
            <person name="Yamashiro T."/>
            <person name="Shiraishi A."/>
            <person name="Nakayama K."/>
            <person name="Satake H."/>
        </authorList>
    </citation>
    <scope>NUCLEOTIDE SEQUENCE</scope>
</reference>
<evidence type="ECO:0008006" key="3">
    <source>
        <dbReference type="Google" id="ProtNLM"/>
    </source>
</evidence>
<proteinExistence type="predicted"/>
<protein>
    <recommendedName>
        <fullName evidence="3">DNA-directed RNA polymerase</fullName>
    </recommendedName>
</protein>